<dbReference type="Proteomes" id="UP000623842">
    <property type="component" value="Unassembled WGS sequence"/>
</dbReference>
<dbReference type="PANTHER" id="PTHR47959:SF1">
    <property type="entry name" value="ATP-DEPENDENT RNA HELICASE DBPA"/>
    <property type="match status" value="1"/>
</dbReference>
<dbReference type="PROSITE" id="PS51194">
    <property type="entry name" value="HELICASE_CTER"/>
    <property type="match status" value="1"/>
</dbReference>
<dbReference type="InterPro" id="IPR000629">
    <property type="entry name" value="RNA-helicase_DEAD-box_CS"/>
</dbReference>
<dbReference type="SMART" id="SM00490">
    <property type="entry name" value="HELICc"/>
    <property type="match status" value="1"/>
</dbReference>
<comment type="caution">
    <text evidence="11">The sequence shown here is derived from an EMBL/GenBank/DDBJ whole genome shotgun (WGS) entry which is preliminary data.</text>
</comment>
<dbReference type="InterPro" id="IPR011545">
    <property type="entry name" value="DEAD/DEAH_box_helicase_dom"/>
</dbReference>
<dbReference type="GO" id="GO:0003676">
    <property type="term" value="F:nucleic acid binding"/>
    <property type="evidence" value="ECO:0007669"/>
    <property type="project" value="InterPro"/>
</dbReference>
<dbReference type="InterPro" id="IPR014014">
    <property type="entry name" value="RNA_helicase_DEAD_Q_motif"/>
</dbReference>
<evidence type="ECO:0000256" key="2">
    <source>
        <dbReference type="ARBA" id="ARBA00022801"/>
    </source>
</evidence>
<dbReference type="GO" id="GO:0005829">
    <property type="term" value="C:cytosol"/>
    <property type="evidence" value="ECO:0007669"/>
    <property type="project" value="TreeGrafter"/>
</dbReference>
<keyword evidence="4 7" id="KW-0067">ATP-binding</keyword>
<dbReference type="InterPro" id="IPR012677">
    <property type="entry name" value="Nucleotide-bd_a/b_plait_sf"/>
</dbReference>
<keyword evidence="1 7" id="KW-0547">Nucleotide-binding</keyword>
<protein>
    <submittedName>
        <fullName evidence="11">ATP-dependent RNA helicase</fullName>
    </submittedName>
</protein>
<dbReference type="Pfam" id="PF00271">
    <property type="entry name" value="Helicase_C"/>
    <property type="match status" value="1"/>
</dbReference>
<reference evidence="11" key="2">
    <citation type="submission" date="2020-09" db="EMBL/GenBank/DDBJ databases">
        <authorList>
            <person name="Sun Q."/>
            <person name="Kim S."/>
        </authorList>
    </citation>
    <scope>NUCLEOTIDE SEQUENCE</scope>
    <source>
        <strain evidence="11">KCTC 42731</strain>
    </source>
</reference>
<feature type="short sequence motif" description="Q motif" evidence="6">
    <location>
        <begin position="3"/>
        <end position="31"/>
    </location>
</feature>
<dbReference type="InterPro" id="IPR014001">
    <property type="entry name" value="Helicase_ATP-bd"/>
</dbReference>
<evidence type="ECO:0000313" key="12">
    <source>
        <dbReference type="Proteomes" id="UP000623842"/>
    </source>
</evidence>
<dbReference type="InterPro" id="IPR050079">
    <property type="entry name" value="DEAD_box_RNA_helicase"/>
</dbReference>
<dbReference type="GO" id="GO:0016787">
    <property type="term" value="F:hydrolase activity"/>
    <property type="evidence" value="ECO:0007669"/>
    <property type="project" value="UniProtKB-KW"/>
</dbReference>
<dbReference type="InterPro" id="IPR005580">
    <property type="entry name" value="DbpA/CsdA_RNA-bd_dom"/>
</dbReference>
<dbReference type="PROSITE" id="PS51192">
    <property type="entry name" value="HELICASE_ATP_BIND_1"/>
    <property type="match status" value="1"/>
</dbReference>
<feature type="domain" description="Helicase ATP-binding" evidence="8">
    <location>
        <begin position="34"/>
        <end position="205"/>
    </location>
</feature>
<dbReference type="EMBL" id="BNCK01000006">
    <property type="protein sequence ID" value="GHF97373.1"/>
    <property type="molecule type" value="Genomic_DNA"/>
</dbReference>
<dbReference type="Pfam" id="PF00270">
    <property type="entry name" value="DEAD"/>
    <property type="match status" value="1"/>
</dbReference>
<dbReference type="NCBIfam" id="NF008744">
    <property type="entry name" value="PRK11776.1"/>
    <property type="match status" value="1"/>
</dbReference>
<dbReference type="PROSITE" id="PS00039">
    <property type="entry name" value="DEAD_ATP_HELICASE"/>
    <property type="match status" value="1"/>
</dbReference>
<reference evidence="11" key="1">
    <citation type="journal article" date="2014" name="Int. J. Syst. Evol. Microbiol.">
        <title>Complete genome sequence of Corynebacterium casei LMG S-19264T (=DSM 44701T), isolated from a smear-ripened cheese.</title>
        <authorList>
            <consortium name="US DOE Joint Genome Institute (JGI-PGF)"/>
            <person name="Walter F."/>
            <person name="Albersmeier A."/>
            <person name="Kalinowski J."/>
            <person name="Ruckert C."/>
        </authorList>
    </citation>
    <scope>NUCLEOTIDE SEQUENCE</scope>
    <source>
        <strain evidence="11">KCTC 42731</strain>
    </source>
</reference>
<dbReference type="GO" id="GO:0005524">
    <property type="term" value="F:ATP binding"/>
    <property type="evidence" value="ECO:0007669"/>
    <property type="project" value="UniProtKB-KW"/>
</dbReference>
<dbReference type="GO" id="GO:0003724">
    <property type="term" value="F:RNA helicase activity"/>
    <property type="evidence" value="ECO:0007669"/>
    <property type="project" value="InterPro"/>
</dbReference>
<feature type="domain" description="DEAD-box RNA helicase Q" evidence="10">
    <location>
        <begin position="3"/>
        <end position="31"/>
    </location>
</feature>
<dbReference type="SMART" id="SM00487">
    <property type="entry name" value="DEXDc"/>
    <property type="match status" value="1"/>
</dbReference>
<evidence type="ECO:0000256" key="6">
    <source>
        <dbReference type="PROSITE-ProRule" id="PRU00552"/>
    </source>
</evidence>
<gene>
    <name evidence="11" type="primary">dbpA</name>
    <name evidence="11" type="ORF">GCM10017161_26920</name>
</gene>
<dbReference type="InterPro" id="IPR027417">
    <property type="entry name" value="P-loop_NTPase"/>
</dbReference>
<dbReference type="Pfam" id="PF03880">
    <property type="entry name" value="DbpA"/>
    <property type="match status" value="1"/>
</dbReference>
<evidence type="ECO:0000313" key="11">
    <source>
        <dbReference type="EMBL" id="GHF97373.1"/>
    </source>
</evidence>
<name>A0A919EL14_9GAMM</name>
<evidence type="ECO:0000256" key="7">
    <source>
        <dbReference type="RuleBase" id="RU000492"/>
    </source>
</evidence>
<evidence type="ECO:0000256" key="5">
    <source>
        <dbReference type="ARBA" id="ARBA00038437"/>
    </source>
</evidence>
<comment type="similarity">
    <text evidence="5 7">Belongs to the DEAD box helicase family.</text>
</comment>
<dbReference type="Gene3D" id="3.30.70.330">
    <property type="match status" value="1"/>
</dbReference>
<evidence type="ECO:0000259" key="9">
    <source>
        <dbReference type="PROSITE" id="PS51194"/>
    </source>
</evidence>
<dbReference type="SUPFAM" id="SSF52540">
    <property type="entry name" value="P-loop containing nucleoside triphosphate hydrolases"/>
    <property type="match status" value="1"/>
</dbReference>
<dbReference type="PROSITE" id="PS51195">
    <property type="entry name" value="Q_MOTIF"/>
    <property type="match status" value="1"/>
</dbReference>
<dbReference type="Gene3D" id="3.40.50.300">
    <property type="entry name" value="P-loop containing nucleotide triphosphate hydrolases"/>
    <property type="match status" value="2"/>
</dbReference>
<dbReference type="RefSeq" id="WP_189771557.1">
    <property type="nucleotide sequence ID" value="NZ_BNCK01000006.1"/>
</dbReference>
<dbReference type="PANTHER" id="PTHR47959">
    <property type="entry name" value="ATP-DEPENDENT RNA HELICASE RHLE-RELATED"/>
    <property type="match status" value="1"/>
</dbReference>
<evidence type="ECO:0000259" key="8">
    <source>
        <dbReference type="PROSITE" id="PS51192"/>
    </source>
</evidence>
<dbReference type="AlphaFoldDB" id="A0A919EL14"/>
<dbReference type="InterPro" id="IPR001650">
    <property type="entry name" value="Helicase_C-like"/>
</dbReference>
<evidence type="ECO:0000256" key="3">
    <source>
        <dbReference type="ARBA" id="ARBA00022806"/>
    </source>
</evidence>
<accession>A0A919EL14</accession>
<evidence type="ECO:0000259" key="10">
    <source>
        <dbReference type="PROSITE" id="PS51195"/>
    </source>
</evidence>
<organism evidence="11 12">
    <name type="scientific">Thalassotalea marina</name>
    <dbReference type="NCBI Taxonomy" id="1673741"/>
    <lineage>
        <taxon>Bacteria</taxon>
        <taxon>Pseudomonadati</taxon>
        <taxon>Pseudomonadota</taxon>
        <taxon>Gammaproteobacteria</taxon>
        <taxon>Alteromonadales</taxon>
        <taxon>Colwelliaceae</taxon>
        <taxon>Thalassotalea</taxon>
    </lineage>
</organism>
<feature type="domain" description="Helicase C-terminal" evidence="9">
    <location>
        <begin position="232"/>
        <end position="376"/>
    </location>
</feature>
<keyword evidence="12" id="KW-1185">Reference proteome</keyword>
<dbReference type="CDD" id="cd00268">
    <property type="entry name" value="DEADc"/>
    <property type="match status" value="1"/>
</dbReference>
<evidence type="ECO:0000256" key="1">
    <source>
        <dbReference type="ARBA" id="ARBA00022741"/>
    </source>
</evidence>
<evidence type="ECO:0000256" key="4">
    <source>
        <dbReference type="ARBA" id="ARBA00022840"/>
    </source>
</evidence>
<keyword evidence="3 7" id="KW-0347">Helicase</keyword>
<dbReference type="CDD" id="cd18787">
    <property type="entry name" value="SF2_C_DEAD"/>
    <property type="match status" value="1"/>
</dbReference>
<sequence>MSIPFSSTELSNDLLTNLASLGYNEMTEIQAQSLPLMLQGKDVIAQAKTGSGKTAAFGLALLHNLKVERFRVQALVLCPTRELADQVAVEIRKLARAIHNIKVLTLCGGAPMGPQIGSLEHGAHIIVGTPGRVEEHVRKNRLSLAELNTLVLDEADRMLEMGFEEPLERIVADCPSERQNLLFSATYPKKIEQLVSHIMTEPVKVEVKSTHDHSSINQYFYEVDNNDQRINAVERLLYQFEPTSAIVFCNTKVECQALADNLSQQGFDCSALHGDLEQRDRDRTLIRFANKSITILIATDVAARGIDVSDVDMVINYHIAHDPEVHVHRIGRTGRAGNTGVACSLISHKEAHKVIRLEEYLNQSIAPEPLPNDSVFSNTKVQAAMVTLQIDGGKKNKLRPGDILGGLTANPAIKGDQIGKIKVQATSSFVAVDKTIAKVALKTISEGKMKGRSYRVRKLTN</sequence>
<dbReference type="InterPro" id="IPR044742">
    <property type="entry name" value="DEAD/DEAH_RhlB"/>
</dbReference>
<proteinExistence type="inferred from homology"/>
<keyword evidence="2 7" id="KW-0378">Hydrolase</keyword>